<dbReference type="EMBL" id="CAJPWZ010002321">
    <property type="protein sequence ID" value="CAG2235532.1"/>
    <property type="molecule type" value="Genomic_DNA"/>
</dbReference>
<dbReference type="PANTHER" id="PTHR21446:SF12">
    <property type="entry name" value="POTASSIUM CHANNEL TETRAMERIZATION DOMAIN CONTAINING 1"/>
    <property type="match status" value="1"/>
</dbReference>
<dbReference type="OrthoDB" id="6123923at2759"/>
<evidence type="ECO:0000313" key="9">
    <source>
        <dbReference type="Proteomes" id="UP000683360"/>
    </source>
</evidence>
<gene>
    <name evidence="8" type="ORF">MEDL_48089</name>
</gene>
<evidence type="ECO:0000256" key="4">
    <source>
        <dbReference type="ARBA" id="ARBA00023172"/>
    </source>
</evidence>
<dbReference type="SUPFAM" id="SSF56349">
    <property type="entry name" value="DNA breaking-rejoining enzymes"/>
    <property type="match status" value="1"/>
</dbReference>
<feature type="chain" id="PRO_5035787576" description="ZMYM2-like/QRICH1 C-terminal domain-containing protein" evidence="6">
    <location>
        <begin position="20"/>
        <end position="922"/>
    </location>
</feature>
<dbReference type="AlphaFoldDB" id="A0A8S3U0H7"/>
<feature type="domain" description="ZMYM2-like/QRICH1 C-terminal" evidence="7">
    <location>
        <begin position="627"/>
        <end position="770"/>
    </location>
</feature>
<accession>A0A8S3U0H7</accession>
<sequence>MDYFLVWLFTFLTWKSIDGFISIKGYGSLELNSHFELGCQIISFQGQASWSNTNIGSITCTSDGFCTTLSKDNFNFSGNSSGIFVIINPLLEKDDQMEWTCIHDTMTTSYTVEIRSAHPTDQTKSGGLKCGYIIGIVIGCVTYLTLGAVLCYCGIKKKYGFSDNKVATKYERMNLKKQLTLFKGIKTYLSNRVNRKRSKEQLSISSWNVHGLGDKIDDPFFLNNIKSDINILLETWKGECEEFKVKGFNLISKCRKKKKGSRRYSGGIIIYIRKEYMKGISYLKDASLSENRLWLKVDKYFFGLSDDIYICASYIPPVSSTHFENDFIMLDHELSTLSNRGKILVIGDLNSRTGELPDYIKNDSLQINNFDGSDLLPPDYAIDIENKRINQDKVLNTHGKNLLDLCLSSGLRIVNGRLLGDSLGYYTYMSKNGFSTVDYALVSESLLSSVQYFKTNDFTYLSDHAKIDLFLKCSINENAEFKLDNNKWKSINTYKWTEQSKNLVINALSTDYIREEIISLEILDINKTQDGVDEAVEKLTDILQNISEMAYNFKMATKRFASLTADEIEKKKMLINSKETIKSNQKAARLLKAYLKATDEDDKAALVELKRTGKGSVDHHPVINETDRKKLYESIIMIPDAPEALLNKVQFDIRLYFCRRSQENMHGMTKSTFEVLNDPKTGLKYVAKCEDELTKNHRGNDRESTSGVMPEFPGSPYCPVKSYETYISKLHPLCTSLWQRPKESFNDDDTIWYCNSRLGEKTLAKFMTKLSEGAKLSQIYTNHSIRATGATILTKSMFNPSQIMAVTGHKSVQSLTVYQRTDTEEKIAMGHAMGKSLATQNSAVLALPAPENSSLLALPPPETVNESTSIVPMIEECGDGPSACRSVAISELQGLNISDLFADFQSSSLQTETIANISNVQE</sequence>
<dbReference type="InterPro" id="IPR013762">
    <property type="entry name" value="Integrase-like_cat_sf"/>
</dbReference>
<dbReference type="GO" id="GO:0003677">
    <property type="term" value="F:DNA binding"/>
    <property type="evidence" value="ECO:0007669"/>
    <property type="project" value="InterPro"/>
</dbReference>
<dbReference type="InterPro" id="IPR052787">
    <property type="entry name" value="MAVS"/>
</dbReference>
<keyword evidence="5" id="KW-0472">Membrane</keyword>
<evidence type="ECO:0000256" key="5">
    <source>
        <dbReference type="SAM" id="Phobius"/>
    </source>
</evidence>
<dbReference type="GO" id="GO:0006310">
    <property type="term" value="P:DNA recombination"/>
    <property type="evidence" value="ECO:0007669"/>
    <property type="project" value="UniProtKB-KW"/>
</dbReference>
<dbReference type="Proteomes" id="UP000683360">
    <property type="component" value="Unassembled WGS sequence"/>
</dbReference>
<evidence type="ECO:0000256" key="1">
    <source>
        <dbReference type="ARBA" id="ARBA00022499"/>
    </source>
</evidence>
<keyword evidence="4" id="KW-0233">DNA recombination</keyword>
<dbReference type="InterPro" id="IPR011010">
    <property type="entry name" value="DNA_brk_join_enz"/>
</dbReference>
<keyword evidence="5" id="KW-0812">Transmembrane</keyword>
<dbReference type="Gene3D" id="3.60.10.10">
    <property type="entry name" value="Endonuclease/exonuclease/phosphatase"/>
    <property type="match status" value="1"/>
</dbReference>
<organism evidence="8 9">
    <name type="scientific">Mytilus edulis</name>
    <name type="common">Blue mussel</name>
    <dbReference type="NCBI Taxonomy" id="6550"/>
    <lineage>
        <taxon>Eukaryota</taxon>
        <taxon>Metazoa</taxon>
        <taxon>Spiralia</taxon>
        <taxon>Lophotrochozoa</taxon>
        <taxon>Mollusca</taxon>
        <taxon>Bivalvia</taxon>
        <taxon>Autobranchia</taxon>
        <taxon>Pteriomorphia</taxon>
        <taxon>Mytilida</taxon>
        <taxon>Mytiloidea</taxon>
        <taxon>Mytilidae</taxon>
        <taxon>Mytilinae</taxon>
        <taxon>Mytilus</taxon>
    </lineage>
</organism>
<keyword evidence="2" id="KW-0597">Phosphoprotein</keyword>
<dbReference type="SUPFAM" id="SSF56219">
    <property type="entry name" value="DNase I-like"/>
    <property type="match status" value="1"/>
</dbReference>
<dbReference type="PANTHER" id="PTHR21446">
    <property type="entry name" value="DUF3504 DOMAIN-CONTAINING PROTEIN"/>
    <property type="match status" value="1"/>
</dbReference>
<dbReference type="Gene3D" id="1.10.443.10">
    <property type="entry name" value="Intergrase catalytic core"/>
    <property type="match status" value="1"/>
</dbReference>
<keyword evidence="1" id="KW-1017">Isopeptide bond</keyword>
<feature type="signal peptide" evidence="6">
    <location>
        <begin position="1"/>
        <end position="19"/>
    </location>
</feature>
<proteinExistence type="predicted"/>
<evidence type="ECO:0000256" key="2">
    <source>
        <dbReference type="ARBA" id="ARBA00022553"/>
    </source>
</evidence>
<reference evidence="8" key="1">
    <citation type="submission" date="2021-03" db="EMBL/GenBank/DDBJ databases">
        <authorList>
            <person name="Bekaert M."/>
        </authorList>
    </citation>
    <scope>NUCLEOTIDE SEQUENCE</scope>
</reference>
<dbReference type="InterPro" id="IPR036691">
    <property type="entry name" value="Endo/exonu/phosph_ase_sf"/>
</dbReference>
<evidence type="ECO:0000313" key="8">
    <source>
        <dbReference type="EMBL" id="CAG2235532.1"/>
    </source>
</evidence>
<keyword evidence="5" id="KW-1133">Transmembrane helix</keyword>
<comment type="caution">
    <text evidence="8">The sequence shown here is derived from an EMBL/GenBank/DDBJ whole genome shotgun (WGS) entry which is preliminary data.</text>
</comment>
<name>A0A8S3U0H7_MYTED</name>
<evidence type="ECO:0000259" key="7">
    <source>
        <dbReference type="Pfam" id="PF12012"/>
    </source>
</evidence>
<keyword evidence="9" id="KW-1185">Reference proteome</keyword>
<evidence type="ECO:0000256" key="6">
    <source>
        <dbReference type="SAM" id="SignalP"/>
    </source>
</evidence>
<evidence type="ECO:0000256" key="3">
    <source>
        <dbReference type="ARBA" id="ARBA00022843"/>
    </source>
</evidence>
<dbReference type="GO" id="GO:0015074">
    <property type="term" value="P:DNA integration"/>
    <property type="evidence" value="ECO:0007669"/>
    <property type="project" value="InterPro"/>
</dbReference>
<protein>
    <recommendedName>
        <fullName evidence="7">ZMYM2-like/QRICH1 C-terminal domain-containing protein</fullName>
    </recommendedName>
</protein>
<keyword evidence="3" id="KW-0832">Ubl conjugation</keyword>
<dbReference type="Pfam" id="PF12012">
    <property type="entry name" value="DUF3504"/>
    <property type="match status" value="1"/>
</dbReference>
<feature type="transmembrane region" description="Helical" evidence="5">
    <location>
        <begin position="132"/>
        <end position="155"/>
    </location>
</feature>
<keyword evidence="6" id="KW-0732">Signal</keyword>
<dbReference type="InterPro" id="IPR021893">
    <property type="entry name" value="ZMYM2-like_C"/>
</dbReference>